<comment type="caution">
    <text evidence="2">The sequence shown here is derived from an EMBL/GenBank/DDBJ whole genome shotgun (WGS) entry which is preliminary data.</text>
</comment>
<accession>A0AA88DYF5</accession>
<gene>
    <name evidence="2" type="ORF">TIFTF001_033525</name>
</gene>
<proteinExistence type="predicted"/>
<dbReference type="Proteomes" id="UP001187192">
    <property type="component" value="Unassembled WGS sequence"/>
</dbReference>
<evidence type="ECO:0000313" key="3">
    <source>
        <dbReference type="Proteomes" id="UP001187192"/>
    </source>
</evidence>
<feature type="region of interest" description="Disordered" evidence="1">
    <location>
        <begin position="1"/>
        <end position="53"/>
    </location>
</feature>
<evidence type="ECO:0000313" key="2">
    <source>
        <dbReference type="EMBL" id="GMN64452.1"/>
    </source>
</evidence>
<protein>
    <submittedName>
        <fullName evidence="2">Uncharacterized protein</fullName>
    </submittedName>
</protein>
<sequence length="53" mass="5553">MSTHCPPPLQSTVEAPPTPVPPPPSQPHLTGGGLLHLAHLTSDRPPPRNPAPR</sequence>
<name>A0AA88DYF5_FICCA</name>
<evidence type="ECO:0000256" key="1">
    <source>
        <dbReference type="SAM" id="MobiDB-lite"/>
    </source>
</evidence>
<organism evidence="2 3">
    <name type="scientific">Ficus carica</name>
    <name type="common">Common fig</name>
    <dbReference type="NCBI Taxonomy" id="3494"/>
    <lineage>
        <taxon>Eukaryota</taxon>
        <taxon>Viridiplantae</taxon>
        <taxon>Streptophyta</taxon>
        <taxon>Embryophyta</taxon>
        <taxon>Tracheophyta</taxon>
        <taxon>Spermatophyta</taxon>
        <taxon>Magnoliopsida</taxon>
        <taxon>eudicotyledons</taxon>
        <taxon>Gunneridae</taxon>
        <taxon>Pentapetalae</taxon>
        <taxon>rosids</taxon>
        <taxon>fabids</taxon>
        <taxon>Rosales</taxon>
        <taxon>Moraceae</taxon>
        <taxon>Ficeae</taxon>
        <taxon>Ficus</taxon>
    </lineage>
</organism>
<keyword evidence="3" id="KW-1185">Reference proteome</keyword>
<reference evidence="2" key="1">
    <citation type="submission" date="2023-07" db="EMBL/GenBank/DDBJ databases">
        <title>draft genome sequence of fig (Ficus carica).</title>
        <authorList>
            <person name="Takahashi T."/>
            <person name="Nishimura K."/>
        </authorList>
    </citation>
    <scope>NUCLEOTIDE SEQUENCE</scope>
</reference>
<dbReference type="EMBL" id="BTGU01000180">
    <property type="protein sequence ID" value="GMN64452.1"/>
    <property type="molecule type" value="Genomic_DNA"/>
</dbReference>
<feature type="compositionally biased region" description="Pro residues" evidence="1">
    <location>
        <begin position="16"/>
        <end position="26"/>
    </location>
</feature>
<dbReference type="AlphaFoldDB" id="A0AA88DYF5"/>